<dbReference type="AlphaFoldDB" id="A0AAD9JP24"/>
<protein>
    <submittedName>
        <fullName evidence="1">Uncharacterized protein</fullName>
    </submittedName>
</protein>
<comment type="caution">
    <text evidence="1">The sequence shown here is derived from an EMBL/GenBank/DDBJ whole genome shotgun (WGS) entry which is preliminary data.</text>
</comment>
<evidence type="ECO:0000313" key="2">
    <source>
        <dbReference type="Proteomes" id="UP001209878"/>
    </source>
</evidence>
<gene>
    <name evidence="1" type="ORF">NP493_1939g00012</name>
</gene>
<accession>A0AAD9JP24</accession>
<organism evidence="1 2">
    <name type="scientific">Ridgeia piscesae</name>
    <name type="common">Tubeworm</name>
    <dbReference type="NCBI Taxonomy" id="27915"/>
    <lineage>
        <taxon>Eukaryota</taxon>
        <taxon>Metazoa</taxon>
        <taxon>Spiralia</taxon>
        <taxon>Lophotrochozoa</taxon>
        <taxon>Annelida</taxon>
        <taxon>Polychaeta</taxon>
        <taxon>Sedentaria</taxon>
        <taxon>Canalipalpata</taxon>
        <taxon>Sabellida</taxon>
        <taxon>Siboglinidae</taxon>
        <taxon>Ridgeia</taxon>
    </lineage>
</organism>
<evidence type="ECO:0000313" key="1">
    <source>
        <dbReference type="EMBL" id="KAK2156799.1"/>
    </source>
</evidence>
<proteinExistence type="predicted"/>
<dbReference type="Proteomes" id="UP001209878">
    <property type="component" value="Unassembled WGS sequence"/>
</dbReference>
<keyword evidence="2" id="KW-1185">Reference proteome</keyword>
<name>A0AAD9JP24_RIDPI</name>
<reference evidence="1" key="1">
    <citation type="journal article" date="2023" name="Mol. Biol. Evol.">
        <title>Third-Generation Sequencing Reveals the Adaptive Role of the Epigenome in Three Deep-Sea Polychaetes.</title>
        <authorList>
            <person name="Perez M."/>
            <person name="Aroh O."/>
            <person name="Sun Y."/>
            <person name="Lan Y."/>
            <person name="Juniper S.K."/>
            <person name="Young C.R."/>
            <person name="Angers B."/>
            <person name="Qian P.Y."/>
        </authorList>
    </citation>
    <scope>NUCLEOTIDE SEQUENCE</scope>
    <source>
        <strain evidence="1">R07B-5</strain>
    </source>
</reference>
<dbReference type="EMBL" id="JAODUO010001937">
    <property type="protein sequence ID" value="KAK2156799.1"/>
    <property type="molecule type" value="Genomic_DNA"/>
</dbReference>
<sequence>MLSITIPYNQLVKLQVSDLSFLSSLHMFSSLRLAMVLCEKASLPYMSRGRFFLATTSVRSRSLYFANLTRMILLFDPRPDAASSVCPLDGHGAHLWFRKFL</sequence>